<dbReference type="InterPro" id="IPR006597">
    <property type="entry name" value="Sel1-like"/>
</dbReference>
<proteinExistence type="inferred from homology"/>
<dbReference type="PANTHER" id="PTHR11102:SF160">
    <property type="entry name" value="ERAD-ASSOCIATED E3 UBIQUITIN-PROTEIN LIGASE COMPONENT HRD3"/>
    <property type="match status" value="1"/>
</dbReference>
<comment type="caution">
    <text evidence="2">The sequence shown here is derived from an EMBL/GenBank/DDBJ whole genome shotgun (WGS) entry which is preliminary data.</text>
</comment>
<dbReference type="InterPro" id="IPR050767">
    <property type="entry name" value="Sel1_AlgK"/>
</dbReference>
<dbReference type="SUPFAM" id="SSF81901">
    <property type="entry name" value="HCP-like"/>
    <property type="match status" value="1"/>
</dbReference>
<dbReference type="AlphaFoldDB" id="A0A015KJ57"/>
<accession>A0A015KJ57</accession>
<evidence type="ECO:0000313" key="3">
    <source>
        <dbReference type="Proteomes" id="UP000022910"/>
    </source>
</evidence>
<reference evidence="2 3" key="1">
    <citation type="submission" date="2014-02" db="EMBL/GenBank/DDBJ databases">
        <title>Single nucleus genome sequencing reveals high similarity among nuclei of an endomycorrhizal fungus.</title>
        <authorList>
            <person name="Lin K."/>
            <person name="Geurts R."/>
            <person name="Zhang Z."/>
            <person name="Limpens E."/>
            <person name="Saunders D.G."/>
            <person name="Mu D."/>
            <person name="Pang E."/>
            <person name="Cao H."/>
            <person name="Cha H."/>
            <person name="Lin T."/>
            <person name="Zhou Q."/>
            <person name="Shang Y."/>
            <person name="Li Y."/>
            <person name="Ivanov S."/>
            <person name="Sharma T."/>
            <person name="Velzen R.V."/>
            <person name="Ruijter N.D."/>
            <person name="Aanen D.K."/>
            <person name="Win J."/>
            <person name="Kamoun S."/>
            <person name="Bisseling T."/>
            <person name="Huang S."/>
        </authorList>
    </citation>
    <scope>NUCLEOTIDE SEQUENCE [LARGE SCALE GENOMIC DNA]</scope>
    <source>
        <strain evidence="3">DAOM197198w</strain>
    </source>
</reference>
<evidence type="ECO:0008006" key="4">
    <source>
        <dbReference type="Google" id="ProtNLM"/>
    </source>
</evidence>
<evidence type="ECO:0000256" key="1">
    <source>
        <dbReference type="ARBA" id="ARBA00038101"/>
    </source>
</evidence>
<dbReference type="Gene3D" id="1.25.40.10">
    <property type="entry name" value="Tetratricopeptide repeat domain"/>
    <property type="match status" value="1"/>
</dbReference>
<dbReference type="Pfam" id="PF08238">
    <property type="entry name" value="Sel1"/>
    <property type="match status" value="3"/>
</dbReference>
<dbReference type="SMART" id="SM00671">
    <property type="entry name" value="SEL1"/>
    <property type="match status" value="3"/>
</dbReference>
<keyword evidence="3" id="KW-1185">Reference proteome</keyword>
<dbReference type="EMBL" id="JEMT01002127">
    <property type="protein sequence ID" value="EXX79640.1"/>
    <property type="molecule type" value="Genomic_DNA"/>
</dbReference>
<gene>
    <name evidence="2" type="ORF">RirG_003630</name>
</gene>
<comment type="similarity">
    <text evidence="1">Belongs to the sel-1 family.</text>
</comment>
<evidence type="ECO:0000313" key="2">
    <source>
        <dbReference type="EMBL" id="EXX79640.1"/>
    </source>
</evidence>
<dbReference type="HOGENOM" id="CLU_000288_36_7_1"/>
<sequence>MSNNSKINNSLINNDFSHEISLTQNFNKINIKEIEPTTKVINKSIFEEDLSIVIDKLVNLICVELNKGKDSIVIKQHVFDYINNCKIILQEIYIYLLNNQNESNSIYLLGYFNNYGIETEVNEQRAIELYLKAANLENRVAQLNLVNEYIYGKGGYKNGDIAFELTKKLAEEEYACGINNLGYCYEVGIGTNVNEDKAFEFYQKAVDLGNINGINNLRIRRKDNK</sequence>
<dbReference type="Proteomes" id="UP000022910">
    <property type="component" value="Unassembled WGS sequence"/>
</dbReference>
<name>A0A015KJ57_RHIIW</name>
<dbReference type="OrthoDB" id="2325333at2759"/>
<protein>
    <recommendedName>
        <fullName evidence="4">Sel1 repeat domain-containing protein</fullName>
    </recommendedName>
</protein>
<dbReference type="InterPro" id="IPR011990">
    <property type="entry name" value="TPR-like_helical_dom_sf"/>
</dbReference>
<dbReference type="PANTHER" id="PTHR11102">
    <property type="entry name" value="SEL-1-LIKE PROTEIN"/>
    <property type="match status" value="1"/>
</dbReference>
<organism evidence="2 3">
    <name type="scientific">Rhizophagus irregularis (strain DAOM 197198w)</name>
    <name type="common">Glomus intraradices</name>
    <dbReference type="NCBI Taxonomy" id="1432141"/>
    <lineage>
        <taxon>Eukaryota</taxon>
        <taxon>Fungi</taxon>
        <taxon>Fungi incertae sedis</taxon>
        <taxon>Mucoromycota</taxon>
        <taxon>Glomeromycotina</taxon>
        <taxon>Glomeromycetes</taxon>
        <taxon>Glomerales</taxon>
        <taxon>Glomeraceae</taxon>
        <taxon>Rhizophagus</taxon>
    </lineage>
</organism>